<reference evidence="1" key="1">
    <citation type="submission" date="2014-09" db="EMBL/GenBank/DDBJ databases">
        <authorList>
            <person name="Magalhaes I.L.F."/>
            <person name="Oliveira U."/>
            <person name="Santos F.R."/>
            <person name="Vidigal T.H.D.A."/>
            <person name="Brescovit A.D."/>
            <person name="Santos A.J."/>
        </authorList>
    </citation>
    <scope>NUCLEOTIDE SEQUENCE</scope>
    <source>
        <tissue evidence="1">Shoot tissue taken approximately 20 cm above the soil surface</tissue>
    </source>
</reference>
<reference evidence="1" key="2">
    <citation type="journal article" date="2015" name="Data Brief">
        <title>Shoot transcriptome of the giant reed, Arundo donax.</title>
        <authorList>
            <person name="Barrero R.A."/>
            <person name="Guerrero F.D."/>
            <person name="Moolhuijzen P."/>
            <person name="Goolsby J.A."/>
            <person name="Tidwell J."/>
            <person name="Bellgard S.E."/>
            <person name="Bellgard M.I."/>
        </authorList>
    </citation>
    <scope>NUCLEOTIDE SEQUENCE</scope>
    <source>
        <tissue evidence="1">Shoot tissue taken approximately 20 cm above the soil surface</tissue>
    </source>
</reference>
<sequence length="34" mass="3931">MFYLCTNNSSTTEIHAFTISLYIFVILELRTSNS</sequence>
<dbReference type="AlphaFoldDB" id="A0A0A9FRW1"/>
<name>A0A0A9FRW1_ARUDO</name>
<proteinExistence type="predicted"/>
<evidence type="ECO:0000313" key="1">
    <source>
        <dbReference type="EMBL" id="JAE11028.1"/>
    </source>
</evidence>
<accession>A0A0A9FRW1</accession>
<protein>
    <submittedName>
        <fullName evidence="1">Uncharacterized protein</fullName>
    </submittedName>
</protein>
<dbReference type="EMBL" id="GBRH01186868">
    <property type="protein sequence ID" value="JAE11028.1"/>
    <property type="molecule type" value="Transcribed_RNA"/>
</dbReference>
<organism evidence="1">
    <name type="scientific">Arundo donax</name>
    <name type="common">Giant reed</name>
    <name type="synonym">Donax arundinaceus</name>
    <dbReference type="NCBI Taxonomy" id="35708"/>
    <lineage>
        <taxon>Eukaryota</taxon>
        <taxon>Viridiplantae</taxon>
        <taxon>Streptophyta</taxon>
        <taxon>Embryophyta</taxon>
        <taxon>Tracheophyta</taxon>
        <taxon>Spermatophyta</taxon>
        <taxon>Magnoliopsida</taxon>
        <taxon>Liliopsida</taxon>
        <taxon>Poales</taxon>
        <taxon>Poaceae</taxon>
        <taxon>PACMAD clade</taxon>
        <taxon>Arundinoideae</taxon>
        <taxon>Arundineae</taxon>
        <taxon>Arundo</taxon>
    </lineage>
</organism>